<accession>A0ACC0HIA6</accession>
<proteinExistence type="predicted"/>
<name>A0ACC0HIA6_9ERIC</name>
<protein>
    <submittedName>
        <fullName evidence="1">Uncharacterized protein</fullName>
    </submittedName>
</protein>
<dbReference type="Proteomes" id="UP001060215">
    <property type="component" value="Chromosome 4"/>
</dbReference>
<keyword evidence="2" id="KW-1185">Reference proteome</keyword>
<dbReference type="EMBL" id="CM045761">
    <property type="protein sequence ID" value="KAI8013368.1"/>
    <property type="molecule type" value="Genomic_DNA"/>
</dbReference>
<organism evidence="1 2">
    <name type="scientific">Camellia lanceoleosa</name>
    <dbReference type="NCBI Taxonomy" id="1840588"/>
    <lineage>
        <taxon>Eukaryota</taxon>
        <taxon>Viridiplantae</taxon>
        <taxon>Streptophyta</taxon>
        <taxon>Embryophyta</taxon>
        <taxon>Tracheophyta</taxon>
        <taxon>Spermatophyta</taxon>
        <taxon>Magnoliopsida</taxon>
        <taxon>eudicotyledons</taxon>
        <taxon>Gunneridae</taxon>
        <taxon>Pentapetalae</taxon>
        <taxon>asterids</taxon>
        <taxon>Ericales</taxon>
        <taxon>Theaceae</taxon>
        <taxon>Camellia</taxon>
    </lineage>
</organism>
<comment type="caution">
    <text evidence="1">The sequence shown here is derived from an EMBL/GenBank/DDBJ whole genome shotgun (WGS) entry which is preliminary data.</text>
</comment>
<evidence type="ECO:0000313" key="2">
    <source>
        <dbReference type="Proteomes" id="UP001060215"/>
    </source>
</evidence>
<sequence>MIYEETVAQTLRDKNLDDIDEDLVPNVASLEHYRTRPWVQNSKLNSRVTSDPFSSSQSSSSLNCDKRVVFGNKIQEIPPTDEQVDIPDIYDLVEQPDALHPNANKSTSQHIEDIPISEQGVVVVIDSLMAPKAAAEEKPAEKKLAEEKKSTVAEKAQAEKKPKAGKKLPKKGRAAAGD</sequence>
<gene>
    <name evidence="1" type="ORF">LOK49_LG05G01195</name>
</gene>
<evidence type="ECO:0000313" key="1">
    <source>
        <dbReference type="EMBL" id="KAI8013368.1"/>
    </source>
</evidence>
<reference evidence="1 2" key="1">
    <citation type="journal article" date="2022" name="Plant J.">
        <title>Chromosome-level genome of Camellia lanceoleosa provides a valuable resource for understanding genome evolution and self-incompatibility.</title>
        <authorList>
            <person name="Gong W."/>
            <person name="Xiao S."/>
            <person name="Wang L."/>
            <person name="Liao Z."/>
            <person name="Chang Y."/>
            <person name="Mo W."/>
            <person name="Hu G."/>
            <person name="Li W."/>
            <person name="Zhao G."/>
            <person name="Zhu H."/>
            <person name="Hu X."/>
            <person name="Ji K."/>
            <person name="Xiang X."/>
            <person name="Song Q."/>
            <person name="Yuan D."/>
            <person name="Jin S."/>
            <person name="Zhang L."/>
        </authorList>
    </citation>
    <scope>NUCLEOTIDE SEQUENCE [LARGE SCALE GENOMIC DNA]</scope>
    <source>
        <strain evidence="1">SQ_2022a</strain>
    </source>
</reference>